<comment type="caution">
    <text evidence="1">The sequence shown here is derived from an EMBL/GenBank/DDBJ whole genome shotgun (WGS) entry which is preliminary data.</text>
</comment>
<reference evidence="1" key="1">
    <citation type="submission" date="2023-10" db="EMBL/GenBank/DDBJ databases">
        <authorList>
            <person name="Rodriguez Cubillos JULIANA M."/>
            <person name="De Vega J."/>
        </authorList>
    </citation>
    <scope>NUCLEOTIDE SEQUENCE</scope>
</reference>
<evidence type="ECO:0000313" key="1">
    <source>
        <dbReference type="EMBL" id="CAJ2649360.1"/>
    </source>
</evidence>
<dbReference type="Proteomes" id="UP001177021">
    <property type="component" value="Unassembled WGS sequence"/>
</dbReference>
<name>A0ACB0K0N3_TRIPR</name>
<evidence type="ECO:0000313" key="2">
    <source>
        <dbReference type="Proteomes" id="UP001177021"/>
    </source>
</evidence>
<keyword evidence="2" id="KW-1185">Reference proteome</keyword>
<dbReference type="EMBL" id="CASHSV030000109">
    <property type="protein sequence ID" value="CAJ2649360.1"/>
    <property type="molecule type" value="Genomic_DNA"/>
</dbReference>
<organism evidence="1 2">
    <name type="scientific">Trifolium pratense</name>
    <name type="common">Red clover</name>
    <dbReference type="NCBI Taxonomy" id="57577"/>
    <lineage>
        <taxon>Eukaryota</taxon>
        <taxon>Viridiplantae</taxon>
        <taxon>Streptophyta</taxon>
        <taxon>Embryophyta</taxon>
        <taxon>Tracheophyta</taxon>
        <taxon>Spermatophyta</taxon>
        <taxon>Magnoliopsida</taxon>
        <taxon>eudicotyledons</taxon>
        <taxon>Gunneridae</taxon>
        <taxon>Pentapetalae</taxon>
        <taxon>rosids</taxon>
        <taxon>fabids</taxon>
        <taxon>Fabales</taxon>
        <taxon>Fabaceae</taxon>
        <taxon>Papilionoideae</taxon>
        <taxon>50 kb inversion clade</taxon>
        <taxon>NPAAA clade</taxon>
        <taxon>Hologalegina</taxon>
        <taxon>IRL clade</taxon>
        <taxon>Trifolieae</taxon>
        <taxon>Trifolium</taxon>
    </lineage>
</organism>
<proteinExistence type="predicted"/>
<protein>
    <submittedName>
        <fullName evidence="1">Uncharacterized protein</fullName>
    </submittedName>
</protein>
<sequence>MDHCLSYNLGASAACLLGKMIGISPSCYLEYVQRRKPLIWLFMMDGVDVLSLPLEGSAAHYFDNGRAFHTVKRESYCCAQLEILEQHTWKEPLILTVGVSTLDGV</sequence>
<accession>A0ACB0K0N3</accession>
<gene>
    <name evidence="1" type="ORF">MILVUS5_LOCUS17479</name>
</gene>